<feature type="domain" description="CUB" evidence="5">
    <location>
        <begin position="35"/>
        <end position="151"/>
    </location>
</feature>
<dbReference type="GO" id="GO:0004252">
    <property type="term" value="F:serine-type endopeptidase activity"/>
    <property type="evidence" value="ECO:0007669"/>
    <property type="project" value="InterPro"/>
</dbReference>
<dbReference type="InterPro" id="IPR035914">
    <property type="entry name" value="Sperma_CUB_dom_sf"/>
</dbReference>
<gene>
    <name evidence="7" type="ORF">MNOR_LOCUS33003</name>
</gene>
<dbReference type="SMART" id="SM00020">
    <property type="entry name" value="Tryp_SPc"/>
    <property type="match status" value="1"/>
</dbReference>
<dbReference type="InterPro" id="IPR018114">
    <property type="entry name" value="TRYPSIN_HIS"/>
</dbReference>
<dbReference type="PANTHER" id="PTHR24252">
    <property type="entry name" value="ACROSIN-RELATED"/>
    <property type="match status" value="1"/>
</dbReference>
<sequence length="401" mass="45077">MPKMLISANFEKMLILRRKSSYVLSVQFKHKTDACFEEYTIQGGESLVFMSPGFPNYYFSYQRCSWLVNVDSSVAANLKISCSNFDLPESYDCSQSFLYIHSVTGQTSMHCGRDAPDYHIDWQSGENSIFIFFQAAKGQPRQGFSCSVEALPIEEEIVPLNCSCGKTLQIESRILGGSTVVRGHIPWQIAIIRKQTDYVLCGGALVNDRWAITAAHCHAGVVKFNISIEVLVGAVSTKNFISRVQVENIIPHPNYDRNRKIAEAVNIQGDRKLRYTTTNGSSIACERRLHLENYEGMEAMISGWGRLSYRGDRPEFLQFAKILTYTQSFCRRMGHWRVTDTMLCGGVPDGTIDACQNESPCLQNLLKKCGYFATVTFYCGGGGLCNQILHARKSVLLVMIY</sequence>
<evidence type="ECO:0000256" key="1">
    <source>
        <dbReference type="ARBA" id="ARBA00022670"/>
    </source>
</evidence>
<dbReference type="PANTHER" id="PTHR24252:SF17">
    <property type="entry name" value="SUPPRESSOR OF TUMORIGENICITY 14 PROTEIN HOMOLOG-RELATED"/>
    <property type="match status" value="1"/>
</dbReference>
<comment type="caution">
    <text evidence="4">Lacks conserved residue(s) required for the propagation of feature annotation.</text>
</comment>
<dbReference type="GO" id="GO:0006508">
    <property type="term" value="P:proteolysis"/>
    <property type="evidence" value="ECO:0007669"/>
    <property type="project" value="UniProtKB-KW"/>
</dbReference>
<feature type="domain" description="Peptidase S1" evidence="6">
    <location>
        <begin position="174"/>
        <end position="401"/>
    </location>
</feature>
<dbReference type="AlphaFoldDB" id="A0AAV2S6X6"/>
<evidence type="ECO:0000256" key="2">
    <source>
        <dbReference type="ARBA" id="ARBA00022801"/>
    </source>
</evidence>
<evidence type="ECO:0000256" key="3">
    <source>
        <dbReference type="ARBA" id="ARBA00023157"/>
    </source>
</evidence>
<dbReference type="InterPro" id="IPR001254">
    <property type="entry name" value="Trypsin_dom"/>
</dbReference>
<organism evidence="7 8">
    <name type="scientific">Meganyctiphanes norvegica</name>
    <name type="common">Northern krill</name>
    <name type="synonym">Thysanopoda norvegica</name>
    <dbReference type="NCBI Taxonomy" id="48144"/>
    <lineage>
        <taxon>Eukaryota</taxon>
        <taxon>Metazoa</taxon>
        <taxon>Ecdysozoa</taxon>
        <taxon>Arthropoda</taxon>
        <taxon>Crustacea</taxon>
        <taxon>Multicrustacea</taxon>
        <taxon>Malacostraca</taxon>
        <taxon>Eumalacostraca</taxon>
        <taxon>Eucarida</taxon>
        <taxon>Euphausiacea</taxon>
        <taxon>Euphausiidae</taxon>
        <taxon>Meganyctiphanes</taxon>
    </lineage>
</organism>
<accession>A0AAV2S6X6</accession>
<proteinExistence type="predicted"/>
<reference evidence="7 8" key="1">
    <citation type="submission" date="2024-05" db="EMBL/GenBank/DDBJ databases">
        <authorList>
            <person name="Wallberg A."/>
        </authorList>
    </citation>
    <scope>NUCLEOTIDE SEQUENCE [LARGE SCALE GENOMIC DNA]</scope>
</reference>
<dbReference type="Gene3D" id="2.60.120.290">
    <property type="entry name" value="Spermadhesin, CUB domain"/>
    <property type="match status" value="1"/>
</dbReference>
<dbReference type="InterPro" id="IPR043504">
    <property type="entry name" value="Peptidase_S1_PA_chymotrypsin"/>
</dbReference>
<dbReference type="InterPro" id="IPR000859">
    <property type="entry name" value="CUB_dom"/>
</dbReference>
<name>A0AAV2S6X6_MEGNR</name>
<keyword evidence="8" id="KW-1185">Reference proteome</keyword>
<evidence type="ECO:0000256" key="4">
    <source>
        <dbReference type="PROSITE-ProRule" id="PRU00059"/>
    </source>
</evidence>
<dbReference type="PROSITE" id="PS00134">
    <property type="entry name" value="TRYPSIN_HIS"/>
    <property type="match status" value="1"/>
</dbReference>
<dbReference type="CDD" id="cd00041">
    <property type="entry name" value="CUB"/>
    <property type="match status" value="1"/>
</dbReference>
<dbReference type="InterPro" id="IPR009003">
    <property type="entry name" value="Peptidase_S1_PA"/>
</dbReference>
<evidence type="ECO:0000313" key="8">
    <source>
        <dbReference type="Proteomes" id="UP001497623"/>
    </source>
</evidence>
<dbReference type="EMBL" id="CAXKWB010046277">
    <property type="protein sequence ID" value="CAL4163580.1"/>
    <property type="molecule type" value="Genomic_DNA"/>
</dbReference>
<evidence type="ECO:0000259" key="6">
    <source>
        <dbReference type="PROSITE" id="PS50240"/>
    </source>
</evidence>
<keyword evidence="2" id="KW-0378">Hydrolase</keyword>
<dbReference type="Pfam" id="PF00431">
    <property type="entry name" value="CUB"/>
    <property type="match status" value="1"/>
</dbReference>
<dbReference type="PROSITE" id="PS01180">
    <property type="entry name" value="CUB"/>
    <property type="match status" value="1"/>
</dbReference>
<keyword evidence="1" id="KW-0645">Protease</keyword>
<dbReference type="Pfam" id="PF00089">
    <property type="entry name" value="Trypsin"/>
    <property type="match status" value="1"/>
</dbReference>
<dbReference type="Gene3D" id="2.40.10.10">
    <property type="entry name" value="Trypsin-like serine proteases"/>
    <property type="match status" value="1"/>
</dbReference>
<evidence type="ECO:0000313" key="7">
    <source>
        <dbReference type="EMBL" id="CAL4163580.1"/>
    </source>
</evidence>
<protein>
    <submittedName>
        <fullName evidence="7">Uncharacterized protein</fullName>
    </submittedName>
</protein>
<evidence type="ECO:0000259" key="5">
    <source>
        <dbReference type="PROSITE" id="PS01180"/>
    </source>
</evidence>
<comment type="caution">
    <text evidence="7">The sequence shown here is derived from an EMBL/GenBank/DDBJ whole genome shotgun (WGS) entry which is preliminary data.</text>
</comment>
<dbReference type="Proteomes" id="UP001497623">
    <property type="component" value="Unassembled WGS sequence"/>
</dbReference>
<dbReference type="PROSITE" id="PS50240">
    <property type="entry name" value="TRYPSIN_DOM"/>
    <property type="match status" value="1"/>
</dbReference>
<keyword evidence="3" id="KW-1015">Disulfide bond</keyword>
<dbReference type="SUPFAM" id="SSF50494">
    <property type="entry name" value="Trypsin-like serine proteases"/>
    <property type="match status" value="1"/>
</dbReference>
<feature type="non-terminal residue" evidence="7">
    <location>
        <position position="401"/>
    </location>
</feature>
<dbReference type="SUPFAM" id="SSF49854">
    <property type="entry name" value="Spermadhesin, CUB domain"/>
    <property type="match status" value="1"/>
</dbReference>